<evidence type="ECO:0000313" key="1">
    <source>
        <dbReference type="EMBL" id="MDT0489132.1"/>
    </source>
</evidence>
<gene>
    <name evidence="1" type="ORF">RM717_01260</name>
</gene>
<keyword evidence="2" id="KW-1185">Reference proteome</keyword>
<accession>A0ABU2VW61</accession>
<sequence length="41" mass="4559">MAHGRGSIRRFPLFLGRHPRTHSFHVTDPLGALDTDDTDAS</sequence>
<dbReference type="EMBL" id="JAVRFG010000002">
    <property type="protein sequence ID" value="MDT0489132.1"/>
    <property type="molecule type" value="Genomic_DNA"/>
</dbReference>
<comment type="caution">
    <text evidence="1">The sequence shown here is derived from an EMBL/GenBank/DDBJ whole genome shotgun (WGS) entry which is preliminary data.</text>
</comment>
<name>A0ABU2VW61_9ACTN</name>
<dbReference type="Proteomes" id="UP001180556">
    <property type="component" value="Unassembled WGS sequence"/>
</dbReference>
<organism evidence="1 2">
    <name type="scientific">Streptomyces stephensoniae</name>
    <dbReference type="NCBI Taxonomy" id="3375367"/>
    <lineage>
        <taxon>Bacteria</taxon>
        <taxon>Bacillati</taxon>
        <taxon>Actinomycetota</taxon>
        <taxon>Actinomycetes</taxon>
        <taxon>Kitasatosporales</taxon>
        <taxon>Streptomycetaceae</taxon>
        <taxon>Streptomyces</taxon>
    </lineage>
</organism>
<dbReference type="RefSeq" id="WP_311595224.1">
    <property type="nucleotide sequence ID" value="NZ_JAVRFG010000002.1"/>
</dbReference>
<proteinExistence type="predicted"/>
<reference evidence="2" key="1">
    <citation type="submission" date="2023-07" db="EMBL/GenBank/DDBJ databases">
        <title>30 novel species of actinomycetes from the DSMZ collection.</title>
        <authorList>
            <person name="Nouioui I."/>
        </authorList>
    </citation>
    <scope>NUCLEOTIDE SEQUENCE [LARGE SCALE GENOMIC DNA]</scope>
    <source>
        <strain evidence="2">DSM 40932</strain>
    </source>
</reference>
<protein>
    <submittedName>
        <fullName evidence="1">Uncharacterized protein</fullName>
    </submittedName>
</protein>
<evidence type="ECO:0000313" key="2">
    <source>
        <dbReference type="Proteomes" id="UP001180556"/>
    </source>
</evidence>